<dbReference type="GO" id="GO:0003847">
    <property type="term" value="F:1-alkyl-2-acetylglycerophosphocholine esterase activity"/>
    <property type="evidence" value="ECO:0007669"/>
    <property type="project" value="TreeGrafter"/>
</dbReference>
<dbReference type="PATRIC" id="fig|1028800.3.peg.4473"/>
<dbReference type="InterPro" id="IPR022742">
    <property type="entry name" value="Hydrolase_4"/>
</dbReference>
<accession>A0A068SW81</accession>
<feature type="signal peptide" evidence="4">
    <location>
        <begin position="1"/>
        <end position="22"/>
    </location>
</feature>
<dbReference type="HOGENOM" id="CLU_045366_1_0_5"/>
<dbReference type="Gene3D" id="3.40.50.1820">
    <property type="entry name" value="alpha/beta hydrolase"/>
    <property type="match status" value="1"/>
</dbReference>
<dbReference type="GeneID" id="24257830"/>
<keyword evidence="4" id="KW-0732">Signal</keyword>
<feature type="chain" id="PRO_5001656214" evidence="4">
    <location>
        <begin position="23"/>
        <end position="357"/>
    </location>
</feature>
<keyword evidence="7" id="KW-1185">Reference proteome</keyword>
<keyword evidence="1 6" id="KW-0378">Hydrolase</keyword>
<dbReference type="AlphaFoldDB" id="A0A068SW81"/>
<reference evidence="7" key="1">
    <citation type="journal article" date="2014" name="BMC Genomics">
        <title>Genome sequencing of two Neorhizobium galegae strains reveals a noeT gene responsible for the unusual acetylation of the nodulation factors.</title>
        <authorList>
            <person name="Osterman J."/>
            <person name="Marsh J."/>
            <person name="Laine P.K."/>
            <person name="Zeng Z."/>
            <person name="Alatalo E."/>
            <person name="Sullivan J.T."/>
            <person name="Young J.P."/>
            <person name="Thomas-Oates J."/>
            <person name="Paulin L."/>
            <person name="Lindstrom K."/>
        </authorList>
    </citation>
    <scope>NUCLEOTIDE SEQUENCE [LARGE SCALE GENOMIC DNA]</scope>
    <source>
        <strain evidence="7">HAMBI 540</strain>
    </source>
</reference>
<evidence type="ECO:0000256" key="4">
    <source>
        <dbReference type="SAM" id="SignalP"/>
    </source>
</evidence>
<organism evidence="6 7">
    <name type="scientific">Neorhizobium galegae bv. orientalis str. HAMBI 540</name>
    <dbReference type="NCBI Taxonomy" id="1028800"/>
    <lineage>
        <taxon>Bacteria</taxon>
        <taxon>Pseudomonadati</taxon>
        <taxon>Pseudomonadota</taxon>
        <taxon>Alphaproteobacteria</taxon>
        <taxon>Hyphomicrobiales</taxon>
        <taxon>Rhizobiaceae</taxon>
        <taxon>Rhizobium/Agrobacterium group</taxon>
        <taxon>Neorhizobium</taxon>
    </lineage>
</organism>
<evidence type="ECO:0000259" key="5">
    <source>
        <dbReference type="Pfam" id="PF12146"/>
    </source>
</evidence>
<evidence type="ECO:0000313" key="6">
    <source>
        <dbReference type="EMBL" id="CDN50557.1"/>
    </source>
</evidence>
<dbReference type="InterPro" id="IPR029058">
    <property type="entry name" value="AB_hydrolase_fold"/>
</dbReference>
<dbReference type="eggNOG" id="COG4188">
    <property type="taxonomic scope" value="Bacteria"/>
</dbReference>
<keyword evidence="2" id="KW-0442">Lipid degradation</keyword>
<dbReference type="Pfam" id="PF12146">
    <property type="entry name" value="Hydrolase_4"/>
    <property type="match status" value="1"/>
</dbReference>
<dbReference type="OrthoDB" id="9814760at2"/>
<dbReference type="GO" id="GO:0016042">
    <property type="term" value="P:lipid catabolic process"/>
    <property type="evidence" value="ECO:0007669"/>
    <property type="project" value="UniProtKB-KW"/>
</dbReference>
<gene>
    <name evidence="6" type="ORF">RG540_CH44160</name>
</gene>
<name>A0A068SW81_NEOGA</name>
<dbReference type="EMBL" id="HG938353">
    <property type="protein sequence ID" value="CDN50557.1"/>
    <property type="molecule type" value="Genomic_DNA"/>
</dbReference>
<dbReference type="KEGG" id="ngg:RG540_CH44160"/>
<dbReference type="InterPro" id="IPR016986">
    <property type="entry name" value="UCP031982_abhydr"/>
</dbReference>
<dbReference type="RefSeq" id="WP_038594441.1">
    <property type="nucleotide sequence ID" value="NZ_HG938353.1"/>
</dbReference>
<dbReference type="PIRSF" id="PIRSF031982">
    <property type="entry name" value="UCP031982_abhydr"/>
    <property type="match status" value="1"/>
</dbReference>
<protein>
    <submittedName>
        <fullName evidence="6">Putative dienelactone hydrolase</fullName>
    </submittedName>
</protein>
<evidence type="ECO:0000313" key="7">
    <source>
        <dbReference type="Proteomes" id="UP000028181"/>
    </source>
</evidence>
<feature type="domain" description="Serine aminopeptidase S33" evidence="5">
    <location>
        <begin position="83"/>
        <end position="181"/>
    </location>
</feature>
<evidence type="ECO:0000256" key="3">
    <source>
        <dbReference type="ARBA" id="ARBA00023098"/>
    </source>
</evidence>
<dbReference type="SUPFAM" id="SSF53474">
    <property type="entry name" value="alpha/beta-Hydrolases"/>
    <property type="match status" value="1"/>
</dbReference>
<keyword evidence="3" id="KW-0443">Lipid metabolism</keyword>
<dbReference type="PANTHER" id="PTHR10272:SF0">
    <property type="entry name" value="PLATELET-ACTIVATING FACTOR ACETYLHYDROLASE"/>
    <property type="match status" value="1"/>
</dbReference>
<evidence type="ECO:0000256" key="1">
    <source>
        <dbReference type="ARBA" id="ARBA00022801"/>
    </source>
</evidence>
<proteinExistence type="predicted"/>
<evidence type="ECO:0000256" key="2">
    <source>
        <dbReference type="ARBA" id="ARBA00022963"/>
    </source>
</evidence>
<dbReference type="Proteomes" id="UP000028181">
    <property type="component" value="Chromosome I"/>
</dbReference>
<sequence>MRPTLRFFALLLAGISNSSALAADPVGVRKISVVSPEHDRALAVTVWYPSKGDGETTSIGDNRIFEGSPASKNASPESGRFPLVLLSHGSGSRAEGMAWIATRLAEAGFIVAGPNHPGTTSGDSTPAATPKIWERTQDLSDIITALTGEAPWKAAIDTEHIGVLGFSLGGSTAMELAGARADLDAYKRYCDDYPAMMDCIWFRGGRGFADGEQVAVKKFDLESIDRARFERSNRDRRVTAAVMVDPGLATAFTAGSVKAIDIPVTVVNLGSVGQIPVAVLSDVLGKQAPNASYAQVNDANHFSFLPVCKPGAAEFLKSVEETDPICDENTSRSRADIHRELTGLIVSAFERGLKPSR</sequence>
<dbReference type="PANTHER" id="PTHR10272">
    <property type="entry name" value="PLATELET-ACTIVATING FACTOR ACETYLHYDROLASE"/>
    <property type="match status" value="1"/>
</dbReference>